<accession>A0A147F635</accession>
<sequence>MLACVGAIAAFTASPLAWLLLVTALVLAIVHLARRGGARVPAVIAIVIVGFGVFIALIAAVVSGFTSAGSGVDSAPDPETDTYTLAQRLALPPGRGSESELAWGTAQTVIDSDTGDDVWSIRTLAPIDITSETATASPAPFSASGSLVATPVEITNLTDETIDSDAWQLRFSTSYRLSDGTYADAAYDPAVTDLYPSRYDITDVAPGATVTFYVVHDGSIAEADEGSVEVGLYSGDIITWTATGG</sequence>
<protein>
    <submittedName>
        <fullName evidence="2">Uncharacterized protein</fullName>
    </submittedName>
</protein>
<keyword evidence="1" id="KW-1133">Transmembrane helix</keyword>
<evidence type="ECO:0000313" key="3">
    <source>
        <dbReference type="Proteomes" id="UP000072189"/>
    </source>
</evidence>
<reference evidence="2 3" key="1">
    <citation type="journal article" date="2016" name="Front. Microbiol.">
        <title>Genomic Resource of Rice Seed Associated Bacteria.</title>
        <authorList>
            <person name="Midha S."/>
            <person name="Bansal K."/>
            <person name="Sharma S."/>
            <person name="Kumar N."/>
            <person name="Patil P.P."/>
            <person name="Chaudhry V."/>
            <person name="Patil P.B."/>
        </authorList>
    </citation>
    <scope>NUCLEOTIDE SEQUENCE [LARGE SCALE GENOMIC DNA]</scope>
    <source>
        <strain evidence="2 3">RSA3</strain>
    </source>
</reference>
<organism evidence="2 3">
    <name type="scientific">Microbacterium testaceum</name>
    <name type="common">Aureobacterium testaceum</name>
    <name type="synonym">Brevibacterium testaceum</name>
    <dbReference type="NCBI Taxonomy" id="2033"/>
    <lineage>
        <taxon>Bacteria</taxon>
        <taxon>Bacillati</taxon>
        <taxon>Actinomycetota</taxon>
        <taxon>Actinomycetes</taxon>
        <taxon>Micrococcales</taxon>
        <taxon>Microbacteriaceae</taxon>
        <taxon>Microbacterium</taxon>
    </lineage>
</organism>
<name>A0A147F635_MICTE</name>
<dbReference type="Proteomes" id="UP000072189">
    <property type="component" value="Unassembled WGS sequence"/>
</dbReference>
<keyword evidence="1" id="KW-0472">Membrane</keyword>
<dbReference type="AlphaFoldDB" id="A0A147F635"/>
<keyword evidence="1" id="KW-0812">Transmembrane</keyword>
<comment type="caution">
    <text evidence="2">The sequence shown here is derived from an EMBL/GenBank/DDBJ whole genome shotgun (WGS) entry which is preliminary data.</text>
</comment>
<dbReference type="PATRIC" id="fig|2033.7.peg.3107"/>
<evidence type="ECO:0000256" key="1">
    <source>
        <dbReference type="SAM" id="Phobius"/>
    </source>
</evidence>
<feature type="transmembrane region" description="Helical" evidence="1">
    <location>
        <begin position="42"/>
        <end position="65"/>
    </location>
</feature>
<evidence type="ECO:0000313" key="2">
    <source>
        <dbReference type="EMBL" id="KTS10676.1"/>
    </source>
</evidence>
<gene>
    <name evidence="2" type="ORF">RSA3_11600</name>
</gene>
<dbReference type="EMBL" id="LDRV01000074">
    <property type="protein sequence ID" value="KTS10676.1"/>
    <property type="molecule type" value="Genomic_DNA"/>
</dbReference>
<feature type="transmembrane region" description="Helical" evidence="1">
    <location>
        <begin position="6"/>
        <end position="30"/>
    </location>
</feature>
<proteinExistence type="predicted"/>